<evidence type="ECO:0000256" key="3">
    <source>
        <dbReference type="ARBA" id="ARBA00022525"/>
    </source>
</evidence>
<proteinExistence type="predicted"/>
<dbReference type="InterPro" id="IPR030396">
    <property type="entry name" value="Peptidase_S6_dom"/>
</dbReference>
<dbReference type="GO" id="GO:0004175">
    <property type="term" value="F:endopeptidase activity"/>
    <property type="evidence" value="ECO:0007669"/>
    <property type="project" value="InterPro"/>
</dbReference>
<keyword evidence="4" id="KW-0732">Signal</keyword>
<comment type="subcellular location">
    <subcellularLocation>
        <location evidence="1">Cell envelope</location>
    </subcellularLocation>
    <subcellularLocation>
        <location evidence="2">Secreted</location>
    </subcellularLocation>
</comment>
<dbReference type="Pfam" id="PF02395">
    <property type="entry name" value="Peptidase_S6"/>
    <property type="match status" value="1"/>
</dbReference>
<evidence type="ECO:0000256" key="1">
    <source>
        <dbReference type="ARBA" id="ARBA00004196"/>
    </source>
</evidence>
<name>A0A6L6ZXX3_ECOLX</name>
<dbReference type="Gene3D" id="2.40.10.120">
    <property type="match status" value="1"/>
</dbReference>
<sequence>MLNGEKQIIGFRAGSGVSKSTLNGKTTTLADGYNINMLSASLFRLDWNNNRIYNYVTAFDNESTPGDSGSGFYLYDNEKKQWVLVGTLYGVTGNTSILWAIYNKYDKATVDSLKDDFRKDIALNGSDTEISEGNKYTLNDQTSEIEETKTKGQKKDLYFSGGGNIILADNLNQGNGGLVFDEGKDYTIKGKDGKVCNIGIWSRSQFNHMKFKFIRKYPASPGAPVCRFIHQ</sequence>
<dbReference type="AlphaFoldDB" id="A0A6L6ZXX3"/>
<organism evidence="6 7">
    <name type="scientific">Escherichia coli</name>
    <dbReference type="NCBI Taxonomy" id="562"/>
    <lineage>
        <taxon>Bacteria</taxon>
        <taxon>Pseudomonadati</taxon>
        <taxon>Pseudomonadota</taxon>
        <taxon>Gammaproteobacteria</taxon>
        <taxon>Enterobacterales</taxon>
        <taxon>Enterobacteriaceae</taxon>
        <taxon>Escherichia</taxon>
    </lineage>
</organism>
<evidence type="ECO:0000256" key="2">
    <source>
        <dbReference type="ARBA" id="ARBA00004613"/>
    </source>
</evidence>
<dbReference type="PROSITE" id="PS51691">
    <property type="entry name" value="PEPTIDASE_S6"/>
    <property type="match status" value="1"/>
</dbReference>
<reference evidence="6 7" key="1">
    <citation type="submission" date="2019-12" db="EMBL/GenBank/DDBJ databases">
        <title>Enteriobacteria Tanzani isolates_10432.</title>
        <authorList>
            <person name="Subbiah M."/>
            <person name="Call D."/>
        </authorList>
    </citation>
    <scope>NUCLEOTIDE SEQUENCE [LARGE SCALE GENOMIC DNA]</scope>
    <source>
        <strain evidence="6 7">10432wF6</strain>
    </source>
</reference>
<accession>A0A6L6ZXX3</accession>
<evidence type="ECO:0000256" key="4">
    <source>
        <dbReference type="ARBA" id="ARBA00022729"/>
    </source>
</evidence>
<dbReference type="EMBL" id="WTMY01000157">
    <property type="protein sequence ID" value="MWL46921.1"/>
    <property type="molecule type" value="Genomic_DNA"/>
</dbReference>
<dbReference type="GO" id="GO:0005576">
    <property type="term" value="C:extracellular region"/>
    <property type="evidence" value="ECO:0007669"/>
    <property type="project" value="UniProtKB-SubCell"/>
</dbReference>
<dbReference type="GO" id="GO:0030313">
    <property type="term" value="C:cell envelope"/>
    <property type="evidence" value="ECO:0007669"/>
    <property type="project" value="UniProtKB-SubCell"/>
</dbReference>
<gene>
    <name evidence="6" type="ORF">GQM04_15650</name>
</gene>
<evidence type="ECO:0000313" key="7">
    <source>
        <dbReference type="Proteomes" id="UP000487258"/>
    </source>
</evidence>
<comment type="caution">
    <text evidence="6">The sequence shown here is derived from an EMBL/GenBank/DDBJ whole genome shotgun (WGS) entry which is preliminary data.</text>
</comment>
<feature type="domain" description="Peptidase S6" evidence="5">
    <location>
        <begin position="1"/>
        <end position="115"/>
    </location>
</feature>
<evidence type="ECO:0000259" key="5">
    <source>
        <dbReference type="PROSITE" id="PS51691"/>
    </source>
</evidence>
<dbReference type="Proteomes" id="UP000487258">
    <property type="component" value="Unassembled WGS sequence"/>
</dbReference>
<protein>
    <recommendedName>
        <fullName evidence="5">Peptidase S6 domain-containing protein</fullName>
    </recommendedName>
</protein>
<evidence type="ECO:0000313" key="6">
    <source>
        <dbReference type="EMBL" id="MWL46921.1"/>
    </source>
</evidence>
<keyword evidence="3" id="KW-0964">Secreted</keyword>
<dbReference type="Gene3D" id="2.160.20.20">
    <property type="match status" value="1"/>
</dbReference>
<dbReference type="InterPro" id="IPR012332">
    <property type="entry name" value="Autotransporter_pectin_lyase_C"/>
</dbReference>